<reference evidence="2 3" key="1">
    <citation type="submission" date="2022-11" db="EMBL/GenBank/DDBJ databases">
        <title>Minimal conservation of predation-associated metabolite biosynthetic gene clusters underscores biosynthetic potential of Myxococcota including descriptions for ten novel species: Archangium lansinium sp. nov., Myxococcus landrumus sp. nov., Nannocystis bai.</title>
        <authorList>
            <person name="Ahearne A."/>
            <person name="Stevens C."/>
            <person name="Phillips K."/>
        </authorList>
    </citation>
    <scope>NUCLEOTIDE SEQUENCE [LARGE SCALE GENOMIC DNA]</scope>
    <source>
        <strain evidence="2 3">MIWBW</strain>
    </source>
</reference>
<dbReference type="Pfam" id="PF10067">
    <property type="entry name" value="DUF2306"/>
    <property type="match status" value="1"/>
</dbReference>
<comment type="caution">
    <text evidence="2">The sequence shown here is derived from an EMBL/GenBank/DDBJ whole genome shotgun (WGS) entry which is preliminary data.</text>
</comment>
<keyword evidence="1" id="KW-0812">Transmembrane</keyword>
<gene>
    <name evidence="2" type="ORF">OV287_38600</name>
</gene>
<feature type="transmembrane region" description="Helical" evidence="1">
    <location>
        <begin position="175"/>
        <end position="195"/>
    </location>
</feature>
<evidence type="ECO:0000313" key="2">
    <source>
        <dbReference type="EMBL" id="MCY1080380.1"/>
    </source>
</evidence>
<keyword evidence="3" id="KW-1185">Reference proteome</keyword>
<evidence type="ECO:0000313" key="3">
    <source>
        <dbReference type="Proteomes" id="UP001207654"/>
    </source>
</evidence>
<protein>
    <submittedName>
        <fullName evidence="2">DUF2306 domain-containing protein</fullName>
    </submittedName>
</protein>
<feature type="transmembrane region" description="Helical" evidence="1">
    <location>
        <begin position="87"/>
        <end position="107"/>
    </location>
</feature>
<name>A0ABT4AFH4_9BACT</name>
<accession>A0ABT4AFH4</accession>
<proteinExistence type="predicted"/>
<organism evidence="2 3">
    <name type="scientific">Archangium lansingense</name>
    <dbReference type="NCBI Taxonomy" id="2995310"/>
    <lineage>
        <taxon>Bacteria</taxon>
        <taxon>Pseudomonadati</taxon>
        <taxon>Myxococcota</taxon>
        <taxon>Myxococcia</taxon>
        <taxon>Myxococcales</taxon>
        <taxon>Cystobacterineae</taxon>
        <taxon>Archangiaceae</taxon>
        <taxon>Archangium</taxon>
    </lineage>
</organism>
<dbReference type="EMBL" id="JAPNKA010000001">
    <property type="protein sequence ID" value="MCY1080380.1"/>
    <property type="molecule type" value="Genomic_DNA"/>
</dbReference>
<feature type="transmembrane region" description="Helical" evidence="1">
    <location>
        <begin position="146"/>
        <end position="163"/>
    </location>
</feature>
<dbReference type="RefSeq" id="WP_267539049.1">
    <property type="nucleotide sequence ID" value="NZ_JAPNKA010000001.1"/>
</dbReference>
<dbReference type="Proteomes" id="UP001207654">
    <property type="component" value="Unassembled WGS sequence"/>
</dbReference>
<keyword evidence="1" id="KW-0472">Membrane</keyword>
<feature type="transmembrane region" description="Helical" evidence="1">
    <location>
        <begin position="113"/>
        <end position="134"/>
    </location>
</feature>
<feature type="transmembrane region" description="Helical" evidence="1">
    <location>
        <begin position="7"/>
        <end position="26"/>
    </location>
</feature>
<sequence>MARKTLWTLFASLCLAVGLYPGIYLFEDRNFGLLKTKTSELLADTAWNAAFYTHIALGGVALAIGWTQFASRLRNRSPGAHRLLGKLYVGSVLPSALMGIYLGFFATGGVSSSAGFVSLGLIWFYTTMSAYRFIKNGQIEEHRLMMTYSYAACFAAVTLRIWLPLLTPIAGEFVTAYRIVAWLCWIPNLAIAHLITRRQLRAA</sequence>
<feature type="transmembrane region" description="Helical" evidence="1">
    <location>
        <begin position="46"/>
        <end position="66"/>
    </location>
</feature>
<keyword evidence="1" id="KW-1133">Transmembrane helix</keyword>
<evidence type="ECO:0000256" key="1">
    <source>
        <dbReference type="SAM" id="Phobius"/>
    </source>
</evidence>
<dbReference type="InterPro" id="IPR018750">
    <property type="entry name" value="DUF2306_membrane"/>
</dbReference>